<comment type="caution">
    <text evidence="3">The sequence shown here is derived from an EMBL/GenBank/DDBJ whole genome shotgun (WGS) entry which is preliminary data.</text>
</comment>
<organism evidence="3 4">
    <name type="scientific">Ustilago bromivora</name>
    <dbReference type="NCBI Taxonomy" id="307758"/>
    <lineage>
        <taxon>Eukaryota</taxon>
        <taxon>Fungi</taxon>
        <taxon>Dikarya</taxon>
        <taxon>Basidiomycota</taxon>
        <taxon>Ustilaginomycotina</taxon>
        <taxon>Ustilaginomycetes</taxon>
        <taxon>Ustilaginales</taxon>
        <taxon>Ustilaginaceae</taxon>
        <taxon>Ustilago</taxon>
    </lineage>
</organism>
<evidence type="ECO:0000256" key="2">
    <source>
        <dbReference type="SAM" id="MobiDB-lite"/>
    </source>
</evidence>
<reference evidence="3" key="1">
    <citation type="submission" date="2018-08" db="EMBL/GenBank/DDBJ databases">
        <authorList>
            <person name="Guldener U."/>
        </authorList>
    </citation>
    <scope>NUCLEOTIDE SEQUENCE</scope>
    <source>
        <strain evidence="3">UB2</strain>
    </source>
</reference>
<keyword evidence="1" id="KW-0175">Coiled coil</keyword>
<dbReference type="AlphaFoldDB" id="A0A8H8QPE0"/>
<dbReference type="PANTHER" id="PTHR19269">
    <property type="entry name" value="TROPOMYOSIN"/>
    <property type="match status" value="1"/>
</dbReference>
<accession>A0A8H8QPE0</accession>
<feature type="region of interest" description="Disordered" evidence="2">
    <location>
        <begin position="1"/>
        <end position="21"/>
    </location>
</feature>
<proteinExistence type="predicted"/>
<dbReference type="SUPFAM" id="SSF57997">
    <property type="entry name" value="Tropomyosin"/>
    <property type="match status" value="1"/>
</dbReference>
<keyword evidence="4" id="KW-1185">Reference proteome</keyword>
<evidence type="ECO:0000313" key="4">
    <source>
        <dbReference type="Proteomes" id="UP000658997"/>
    </source>
</evidence>
<evidence type="ECO:0000313" key="3">
    <source>
        <dbReference type="EMBL" id="SYW80446.1"/>
    </source>
</evidence>
<dbReference type="Pfam" id="PF00261">
    <property type="entry name" value="Tropomyosin"/>
    <property type="match status" value="2"/>
</dbReference>
<dbReference type="EMBL" id="ULHB01000074">
    <property type="protein sequence ID" value="SYW80446.1"/>
    <property type="molecule type" value="Genomic_DNA"/>
</dbReference>
<name>A0A8H8QPE0_9BASI</name>
<dbReference type="InterPro" id="IPR000533">
    <property type="entry name" value="Tropomyosin"/>
</dbReference>
<sequence>MADRIKEKLNSLRVEADAASERADELAAKNKQLEQELLTKDQEIASLQHKLSVAEGDLDKLEGKLHEHKAVREEHESNATNSESLQRKVDLLESELDTAEKNLRETTEKLRQVDVKAEHFERQVATLEREVAQWEKKYEEAEERYRTSKAELDEVVAQMEKDAICGQSEGDDEEQTLEDAVEKLGRENERVPLAASVRVAGMARSLSQRTLALIVPPVQELLVILVGIWAQMLLVLLASGAHRVSASDSNAGESAADDYLDAEEELAHSVDSR</sequence>
<gene>
    <name evidence="3" type="ORF">UBRO2_03714</name>
</gene>
<feature type="region of interest" description="Disordered" evidence="2">
    <location>
        <begin position="246"/>
        <end position="273"/>
    </location>
</feature>
<dbReference type="Gene3D" id="1.20.5.170">
    <property type="match status" value="1"/>
</dbReference>
<protein>
    <submittedName>
        <fullName evidence="3">Related to TPM2 - tropomyosin, isoform 2</fullName>
    </submittedName>
</protein>
<evidence type="ECO:0000256" key="1">
    <source>
        <dbReference type="ARBA" id="ARBA00023054"/>
    </source>
</evidence>
<dbReference type="FunFam" id="1.20.5.340:FF:000001">
    <property type="entry name" value="Tropomyosin alpha-1 chain isoform 2"/>
    <property type="match status" value="1"/>
</dbReference>
<dbReference type="Proteomes" id="UP000658997">
    <property type="component" value="Unassembled WGS sequence"/>
</dbReference>
<dbReference type="Gene3D" id="1.20.5.340">
    <property type="match status" value="1"/>
</dbReference>
<feature type="compositionally biased region" description="Acidic residues" evidence="2">
    <location>
        <begin position="255"/>
        <end position="264"/>
    </location>
</feature>